<dbReference type="AlphaFoldDB" id="A0ABD0K7V8"/>
<gene>
    <name evidence="1" type="ORF">BaRGS_00025631</name>
</gene>
<keyword evidence="2" id="KW-1185">Reference proteome</keyword>
<feature type="non-terminal residue" evidence="1">
    <location>
        <position position="58"/>
    </location>
</feature>
<protein>
    <submittedName>
        <fullName evidence="1">Uncharacterized protein</fullName>
    </submittedName>
</protein>
<dbReference type="Proteomes" id="UP001519460">
    <property type="component" value="Unassembled WGS sequence"/>
</dbReference>
<comment type="caution">
    <text evidence="1">The sequence shown here is derived from an EMBL/GenBank/DDBJ whole genome shotgun (WGS) entry which is preliminary data.</text>
</comment>
<sequence>MARGKKPEFIGIEFQSKQTTFDGVVTARAGERERKVNREMYGLIWLSALYWRLFKLTR</sequence>
<evidence type="ECO:0000313" key="2">
    <source>
        <dbReference type="Proteomes" id="UP001519460"/>
    </source>
</evidence>
<dbReference type="EMBL" id="JACVVK020000232">
    <property type="protein sequence ID" value="KAK7483135.1"/>
    <property type="molecule type" value="Genomic_DNA"/>
</dbReference>
<organism evidence="1 2">
    <name type="scientific">Batillaria attramentaria</name>
    <dbReference type="NCBI Taxonomy" id="370345"/>
    <lineage>
        <taxon>Eukaryota</taxon>
        <taxon>Metazoa</taxon>
        <taxon>Spiralia</taxon>
        <taxon>Lophotrochozoa</taxon>
        <taxon>Mollusca</taxon>
        <taxon>Gastropoda</taxon>
        <taxon>Caenogastropoda</taxon>
        <taxon>Sorbeoconcha</taxon>
        <taxon>Cerithioidea</taxon>
        <taxon>Batillariidae</taxon>
        <taxon>Batillaria</taxon>
    </lineage>
</organism>
<evidence type="ECO:0000313" key="1">
    <source>
        <dbReference type="EMBL" id="KAK7483135.1"/>
    </source>
</evidence>
<proteinExistence type="predicted"/>
<accession>A0ABD0K7V8</accession>
<reference evidence="1 2" key="1">
    <citation type="journal article" date="2023" name="Sci. Data">
        <title>Genome assembly of the Korean intertidal mud-creeper Batillaria attramentaria.</title>
        <authorList>
            <person name="Patra A.K."/>
            <person name="Ho P.T."/>
            <person name="Jun S."/>
            <person name="Lee S.J."/>
            <person name="Kim Y."/>
            <person name="Won Y.J."/>
        </authorList>
    </citation>
    <scope>NUCLEOTIDE SEQUENCE [LARGE SCALE GENOMIC DNA]</scope>
    <source>
        <strain evidence="1">Wonlab-2016</strain>
    </source>
</reference>
<name>A0ABD0K7V8_9CAEN</name>